<evidence type="ECO:0000256" key="8">
    <source>
        <dbReference type="RuleBase" id="RU363032"/>
    </source>
</evidence>
<dbReference type="Pfam" id="PF00528">
    <property type="entry name" value="BPD_transp_1"/>
    <property type="match status" value="1"/>
</dbReference>
<feature type="transmembrane region" description="Helical" evidence="8">
    <location>
        <begin position="231"/>
        <end position="251"/>
    </location>
</feature>
<comment type="similarity">
    <text evidence="8">Belongs to the binding-protein-dependent transport system permease family.</text>
</comment>
<protein>
    <submittedName>
        <fullName evidence="10">Putative spermidine/putrescine transport system permease protein</fullName>
    </submittedName>
</protein>
<feature type="transmembrane region" description="Helical" evidence="8">
    <location>
        <begin position="188"/>
        <end position="211"/>
    </location>
</feature>
<evidence type="ECO:0000256" key="6">
    <source>
        <dbReference type="ARBA" id="ARBA00022989"/>
    </source>
</evidence>
<comment type="caution">
    <text evidence="10">The sequence shown here is derived from an EMBL/GenBank/DDBJ whole genome shotgun (WGS) entry which is preliminary data.</text>
</comment>
<keyword evidence="7 8" id="KW-0472">Membrane</keyword>
<feature type="domain" description="ABC transmembrane type-1" evidence="9">
    <location>
        <begin position="63"/>
        <end position="250"/>
    </location>
</feature>
<evidence type="ECO:0000256" key="7">
    <source>
        <dbReference type="ARBA" id="ARBA00023136"/>
    </source>
</evidence>
<dbReference type="CDD" id="cd06261">
    <property type="entry name" value="TM_PBP2"/>
    <property type="match status" value="1"/>
</dbReference>
<feature type="transmembrane region" description="Helical" evidence="8">
    <location>
        <begin position="107"/>
        <end position="127"/>
    </location>
</feature>
<evidence type="ECO:0000256" key="1">
    <source>
        <dbReference type="ARBA" id="ARBA00004429"/>
    </source>
</evidence>
<dbReference type="GO" id="GO:0055085">
    <property type="term" value="P:transmembrane transport"/>
    <property type="evidence" value="ECO:0007669"/>
    <property type="project" value="InterPro"/>
</dbReference>
<keyword evidence="2 8" id="KW-0813">Transport</keyword>
<evidence type="ECO:0000256" key="2">
    <source>
        <dbReference type="ARBA" id="ARBA00022448"/>
    </source>
</evidence>
<keyword evidence="4" id="KW-0997">Cell inner membrane</keyword>
<organism evidence="10 11">
    <name type="scientific">Stella humosa</name>
    <dbReference type="NCBI Taxonomy" id="94"/>
    <lineage>
        <taxon>Bacteria</taxon>
        <taxon>Pseudomonadati</taxon>
        <taxon>Pseudomonadota</taxon>
        <taxon>Alphaproteobacteria</taxon>
        <taxon>Rhodospirillales</taxon>
        <taxon>Stellaceae</taxon>
        <taxon>Stella</taxon>
    </lineage>
</organism>
<dbReference type="PANTHER" id="PTHR43357">
    <property type="entry name" value="INNER MEMBRANE ABC TRANSPORTER PERMEASE PROTEIN YDCV"/>
    <property type="match status" value="1"/>
</dbReference>
<reference evidence="10 11" key="1">
    <citation type="submission" date="2018-11" db="EMBL/GenBank/DDBJ databases">
        <title>Genomic Encyclopedia of Type Strains, Phase IV (KMG-IV): sequencing the most valuable type-strain genomes for metagenomic binning, comparative biology and taxonomic classification.</title>
        <authorList>
            <person name="Goeker M."/>
        </authorList>
    </citation>
    <scope>NUCLEOTIDE SEQUENCE [LARGE SCALE GENOMIC DNA]</scope>
    <source>
        <strain evidence="10 11">DSM 5900</strain>
    </source>
</reference>
<keyword evidence="3" id="KW-1003">Cell membrane</keyword>
<dbReference type="OrthoDB" id="9782004at2"/>
<evidence type="ECO:0000313" key="10">
    <source>
        <dbReference type="EMBL" id="ROQ00252.1"/>
    </source>
</evidence>
<dbReference type="EMBL" id="RJKX01000013">
    <property type="protein sequence ID" value="ROQ00252.1"/>
    <property type="molecule type" value="Genomic_DNA"/>
</dbReference>
<dbReference type="Proteomes" id="UP000278222">
    <property type="component" value="Unassembled WGS sequence"/>
</dbReference>
<name>A0A3N1M3C6_9PROT</name>
<dbReference type="Gene3D" id="1.10.3720.10">
    <property type="entry name" value="MetI-like"/>
    <property type="match status" value="1"/>
</dbReference>
<evidence type="ECO:0000313" key="11">
    <source>
        <dbReference type="Proteomes" id="UP000278222"/>
    </source>
</evidence>
<evidence type="ECO:0000256" key="5">
    <source>
        <dbReference type="ARBA" id="ARBA00022692"/>
    </source>
</evidence>
<feature type="transmembrane region" description="Helical" evidence="8">
    <location>
        <begin position="59"/>
        <end position="86"/>
    </location>
</feature>
<dbReference type="SUPFAM" id="SSF161098">
    <property type="entry name" value="MetI-like"/>
    <property type="match status" value="1"/>
</dbReference>
<keyword evidence="6 8" id="KW-1133">Transmembrane helix</keyword>
<keyword evidence="5 8" id="KW-0812">Transmembrane</keyword>
<keyword evidence="11" id="KW-1185">Reference proteome</keyword>
<accession>A0A3N1M3C6</accession>
<comment type="subcellular location">
    <subcellularLocation>
        <location evidence="1">Cell inner membrane</location>
        <topology evidence="1">Multi-pass membrane protein</topology>
    </subcellularLocation>
    <subcellularLocation>
        <location evidence="8">Cell membrane</location>
        <topology evidence="8">Multi-pass membrane protein</topology>
    </subcellularLocation>
</comment>
<dbReference type="InterPro" id="IPR000515">
    <property type="entry name" value="MetI-like"/>
</dbReference>
<dbReference type="PROSITE" id="PS50928">
    <property type="entry name" value="ABC_TM1"/>
    <property type="match status" value="1"/>
</dbReference>
<dbReference type="InterPro" id="IPR035906">
    <property type="entry name" value="MetI-like_sf"/>
</dbReference>
<dbReference type="AlphaFoldDB" id="A0A3N1M3C6"/>
<dbReference type="GO" id="GO:0005886">
    <property type="term" value="C:plasma membrane"/>
    <property type="evidence" value="ECO:0007669"/>
    <property type="project" value="UniProtKB-SubCell"/>
</dbReference>
<feature type="transmembrane region" description="Helical" evidence="8">
    <location>
        <begin position="133"/>
        <end position="154"/>
    </location>
</feature>
<evidence type="ECO:0000259" key="9">
    <source>
        <dbReference type="PROSITE" id="PS50928"/>
    </source>
</evidence>
<dbReference type="PANTHER" id="PTHR43357:SF4">
    <property type="entry name" value="INNER MEMBRANE ABC TRANSPORTER PERMEASE PROTEIN YDCV"/>
    <property type="match status" value="1"/>
</dbReference>
<sequence>MRPWLRRLLRGYSLVVFALLLLPLLIVVPISFSSARYLQFPPPGWSLQWYKRYLYDPAWIEATMVSLRVACGSTLLALILGTALAYSVVRGRYRGRVVVERLGSGPLIVPHIVIAIAIYSLFARMHLTGTETGLILAHTVLAIPFVLAVMSASLRTVDPVLEQAAMSLGVSRIGAIVRVTLPLIRPGIVSAGILAFLSSFDEVVVAIFLSGTTKTLPKQMFDNIMNEIDPTIAAISVLQIALVVVALALVARFGAKAVPR</sequence>
<evidence type="ECO:0000256" key="4">
    <source>
        <dbReference type="ARBA" id="ARBA00022519"/>
    </source>
</evidence>
<gene>
    <name evidence="10" type="ORF">EDC65_2048</name>
</gene>
<dbReference type="RefSeq" id="WP_123689548.1">
    <property type="nucleotide sequence ID" value="NZ_AP019700.1"/>
</dbReference>
<evidence type="ECO:0000256" key="3">
    <source>
        <dbReference type="ARBA" id="ARBA00022475"/>
    </source>
</evidence>
<proteinExistence type="inferred from homology"/>